<reference evidence="4" key="1">
    <citation type="submission" date="2023-07" db="EMBL/GenBank/DDBJ databases">
        <title>draft genome sequence of fig (Ficus carica).</title>
        <authorList>
            <person name="Takahashi T."/>
            <person name="Nishimura K."/>
        </authorList>
    </citation>
    <scope>NUCLEOTIDE SEQUENCE</scope>
</reference>
<evidence type="ECO:0000313" key="5">
    <source>
        <dbReference type="Proteomes" id="UP001187192"/>
    </source>
</evidence>
<dbReference type="NCBIfam" id="TIGR00756">
    <property type="entry name" value="PPR"/>
    <property type="match status" value="1"/>
</dbReference>
<evidence type="ECO:0000256" key="2">
    <source>
        <dbReference type="ARBA" id="ARBA00022737"/>
    </source>
</evidence>
<dbReference type="Proteomes" id="UP001187192">
    <property type="component" value="Unassembled WGS sequence"/>
</dbReference>
<evidence type="ECO:0000256" key="3">
    <source>
        <dbReference type="PROSITE-ProRule" id="PRU00708"/>
    </source>
</evidence>
<evidence type="ECO:0008006" key="6">
    <source>
        <dbReference type="Google" id="ProtNLM"/>
    </source>
</evidence>
<name>A0AA88A0Z4_FICCA</name>
<dbReference type="Pfam" id="PF12854">
    <property type="entry name" value="PPR_1"/>
    <property type="match status" value="1"/>
</dbReference>
<dbReference type="PANTHER" id="PTHR47936">
    <property type="entry name" value="PPR_LONG DOMAIN-CONTAINING PROTEIN"/>
    <property type="match status" value="1"/>
</dbReference>
<dbReference type="EMBL" id="BTGU01000015">
    <property type="protein sequence ID" value="GMN42795.1"/>
    <property type="molecule type" value="Genomic_DNA"/>
</dbReference>
<protein>
    <recommendedName>
        <fullName evidence="6">Pentatricopeptide repeat-containing protein</fullName>
    </recommendedName>
</protein>
<dbReference type="Gene3D" id="1.25.40.10">
    <property type="entry name" value="Tetratricopeptide repeat domain"/>
    <property type="match status" value="1"/>
</dbReference>
<dbReference type="PROSITE" id="PS51375">
    <property type="entry name" value="PPR"/>
    <property type="match status" value="2"/>
</dbReference>
<gene>
    <name evidence="4" type="ORF">TIFTF001_011991</name>
</gene>
<evidence type="ECO:0000313" key="4">
    <source>
        <dbReference type="EMBL" id="GMN42795.1"/>
    </source>
</evidence>
<dbReference type="InterPro" id="IPR002885">
    <property type="entry name" value="PPR_rpt"/>
</dbReference>
<dbReference type="InterPro" id="IPR011990">
    <property type="entry name" value="TPR-like_helical_dom_sf"/>
</dbReference>
<accession>A0AA88A0Z4</accession>
<dbReference type="PANTHER" id="PTHR47936:SF1">
    <property type="entry name" value="PENTATRICOPEPTIDE REPEAT-CONTAINING PROTEIN GUN1, CHLOROPLASTIC"/>
    <property type="match status" value="1"/>
</dbReference>
<dbReference type="AlphaFoldDB" id="A0AA88A0Z4"/>
<comment type="caution">
    <text evidence="4">The sequence shown here is derived from an EMBL/GenBank/DDBJ whole genome shotgun (WGS) entry which is preliminary data.</text>
</comment>
<keyword evidence="2" id="KW-0677">Repeat</keyword>
<sequence>MALDIFSWRILLDGRISQKGSGEDVLISRTLLDALCDDWKVEEAVKILEKILRKGLKAPKRCHIRIDLGQCSNAEDVDRVKRLVNEAVIKVGYLKNMAKQVGCVADKETYGVLVDGLCREGKFLEASIVLEKMLVKSYWPCAETYNGLIEMSLLREDVYEAVMWLEEMASQGKLPEHSAWNSFVACMCHQHG</sequence>
<organism evidence="4 5">
    <name type="scientific">Ficus carica</name>
    <name type="common">Common fig</name>
    <dbReference type="NCBI Taxonomy" id="3494"/>
    <lineage>
        <taxon>Eukaryota</taxon>
        <taxon>Viridiplantae</taxon>
        <taxon>Streptophyta</taxon>
        <taxon>Embryophyta</taxon>
        <taxon>Tracheophyta</taxon>
        <taxon>Spermatophyta</taxon>
        <taxon>Magnoliopsida</taxon>
        <taxon>eudicotyledons</taxon>
        <taxon>Gunneridae</taxon>
        <taxon>Pentapetalae</taxon>
        <taxon>rosids</taxon>
        <taxon>fabids</taxon>
        <taxon>Rosales</taxon>
        <taxon>Moraceae</taxon>
        <taxon>Ficeae</taxon>
        <taxon>Ficus</taxon>
    </lineage>
</organism>
<evidence type="ECO:0000256" key="1">
    <source>
        <dbReference type="ARBA" id="ARBA00007626"/>
    </source>
</evidence>
<keyword evidence="5" id="KW-1185">Reference proteome</keyword>
<feature type="repeat" description="PPR" evidence="3">
    <location>
        <begin position="24"/>
        <end position="58"/>
    </location>
</feature>
<dbReference type="Pfam" id="PF01535">
    <property type="entry name" value="PPR"/>
    <property type="match status" value="2"/>
</dbReference>
<feature type="repeat" description="PPR" evidence="3">
    <location>
        <begin position="106"/>
        <end position="140"/>
    </location>
</feature>
<comment type="similarity">
    <text evidence="1">Belongs to the PPR family. P subfamily.</text>
</comment>
<proteinExistence type="inferred from homology"/>